<proteinExistence type="predicted"/>
<evidence type="ECO:0000313" key="2">
    <source>
        <dbReference type="EMBL" id="ORY48980.1"/>
    </source>
</evidence>
<evidence type="ECO:0000313" key="3">
    <source>
        <dbReference type="Proteomes" id="UP000193642"/>
    </source>
</evidence>
<dbReference type="PIRSF" id="PIRSF008502">
    <property type="entry name" value="UCP008502"/>
    <property type="match status" value="1"/>
</dbReference>
<protein>
    <submittedName>
        <fullName evidence="2">DUF1697-domain-containing protein</fullName>
    </submittedName>
</protein>
<dbReference type="PANTHER" id="PTHR36439">
    <property type="entry name" value="BLL4334 PROTEIN"/>
    <property type="match status" value="1"/>
</dbReference>
<dbReference type="SUPFAM" id="SSF160379">
    <property type="entry name" value="SP0830-like"/>
    <property type="match status" value="1"/>
</dbReference>
<organism evidence="2 3">
    <name type="scientific">Rhizoclosmatium globosum</name>
    <dbReference type="NCBI Taxonomy" id="329046"/>
    <lineage>
        <taxon>Eukaryota</taxon>
        <taxon>Fungi</taxon>
        <taxon>Fungi incertae sedis</taxon>
        <taxon>Chytridiomycota</taxon>
        <taxon>Chytridiomycota incertae sedis</taxon>
        <taxon>Chytridiomycetes</taxon>
        <taxon>Chytridiales</taxon>
        <taxon>Chytriomycetaceae</taxon>
        <taxon>Rhizoclosmatium</taxon>
    </lineage>
</organism>
<keyword evidence="3" id="KW-1185">Reference proteome</keyword>
<dbReference type="PANTHER" id="PTHR36439:SF1">
    <property type="entry name" value="DUF1697 DOMAIN-CONTAINING PROTEIN"/>
    <property type="match status" value="1"/>
</dbReference>
<reference evidence="2 3" key="1">
    <citation type="submission" date="2016-07" db="EMBL/GenBank/DDBJ databases">
        <title>Pervasive Adenine N6-methylation of Active Genes in Fungi.</title>
        <authorList>
            <consortium name="DOE Joint Genome Institute"/>
            <person name="Mondo S.J."/>
            <person name="Dannebaum R.O."/>
            <person name="Kuo R.C."/>
            <person name="Labutti K."/>
            <person name="Haridas S."/>
            <person name="Kuo A."/>
            <person name="Salamov A."/>
            <person name="Ahrendt S.R."/>
            <person name="Lipzen A."/>
            <person name="Sullivan W."/>
            <person name="Andreopoulos W.B."/>
            <person name="Clum A."/>
            <person name="Lindquist E."/>
            <person name="Daum C."/>
            <person name="Ramamoorthy G.K."/>
            <person name="Gryganskyi A."/>
            <person name="Culley D."/>
            <person name="Magnuson J.K."/>
            <person name="James T.Y."/>
            <person name="O'Malley M.A."/>
            <person name="Stajich J.E."/>
            <person name="Spatafora J.W."/>
            <person name="Visel A."/>
            <person name="Grigoriev I.V."/>
        </authorList>
    </citation>
    <scope>NUCLEOTIDE SEQUENCE [LARGE SCALE GENOMIC DNA]</scope>
    <source>
        <strain evidence="2 3">JEL800</strain>
    </source>
</reference>
<comment type="caution">
    <text evidence="2">The sequence shown here is derived from an EMBL/GenBank/DDBJ whole genome shotgun (WGS) entry which is preliminary data.</text>
</comment>
<dbReference type="InterPro" id="IPR012545">
    <property type="entry name" value="DUF1697"/>
</dbReference>
<dbReference type="AlphaFoldDB" id="A0A1Y2CPM6"/>
<feature type="chain" id="PRO_5013208891" evidence="1">
    <location>
        <begin position="19"/>
        <end position="199"/>
    </location>
</feature>
<dbReference type="Pfam" id="PF08002">
    <property type="entry name" value="DUF1697"/>
    <property type="match status" value="1"/>
</dbReference>
<dbReference type="OrthoDB" id="109291at2759"/>
<accession>A0A1Y2CPM6</accession>
<dbReference type="Proteomes" id="UP000193642">
    <property type="component" value="Unassembled WGS sequence"/>
</dbReference>
<evidence type="ECO:0000256" key="1">
    <source>
        <dbReference type="SAM" id="SignalP"/>
    </source>
</evidence>
<sequence length="199" mass="22289">MLSLPSIVLVCLLRGVNIGGSKPMKMATLSQLFTKLGFLNVKTYIQSGNVVFSRPESHAIPMSDLMKHIQENIDDEFGYSNLPLSIRTFEEIQSIVTGNPYLNRKGVDPKRLHVTFLASPMASSTIEAFPSELKADLDELITLKDTYSVTTSRREVYLHTPNGYARTKVENNAIEKALGIAATTRNWNTCNKLYEMMKL</sequence>
<keyword evidence="1" id="KW-0732">Signal</keyword>
<dbReference type="Gene3D" id="3.30.70.1280">
    <property type="entry name" value="SP0830-like domains"/>
    <property type="match status" value="1"/>
</dbReference>
<dbReference type="EMBL" id="MCGO01000010">
    <property type="protein sequence ID" value="ORY48980.1"/>
    <property type="molecule type" value="Genomic_DNA"/>
</dbReference>
<feature type="signal peptide" evidence="1">
    <location>
        <begin position="1"/>
        <end position="18"/>
    </location>
</feature>
<dbReference type="STRING" id="329046.A0A1Y2CPM6"/>
<gene>
    <name evidence="2" type="ORF">BCR33DRAFT_847668</name>
</gene>
<name>A0A1Y2CPM6_9FUNG</name>